<evidence type="ECO:0000313" key="5">
    <source>
        <dbReference type="EMBL" id="ABE30369.1"/>
    </source>
</evidence>
<dbReference type="EMBL" id="CP000270">
    <property type="protein sequence ID" value="ABE30339.1"/>
    <property type="molecule type" value="Genomic_DNA"/>
</dbReference>
<dbReference type="KEGG" id="bxe:Bxe_A4541"/>
<sequence length="146" mass="16070">MSDPYFSTDLFGGIDRLQQQMASVFGGFSTSLRAARLGAFPEINIGSTDDTIEIVAFAPGLDPAQLDVSIDKGLLIISGERKNLERSRNDEVRSYVQERFSGSFRRVIELPQQADPDKVEARYTNGCLKISVGKLEASKPRAITVQ</sequence>
<dbReference type="PROSITE" id="PS01031">
    <property type="entry name" value="SHSP"/>
    <property type="match status" value="1"/>
</dbReference>
<dbReference type="EMBL" id="CP000270">
    <property type="protein sequence ID" value="ABE30369.1"/>
    <property type="molecule type" value="Genomic_DNA"/>
</dbReference>
<dbReference type="Proteomes" id="UP000001817">
    <property type="component" value="Chromosome 1"/>
</dbReference>
<dbReference type="AlphaFoldDB" id="Q13ZX0"/>
<dbReference type="InterPro" id="IPR031107">
    <property type="entry name" value="Small_HSP"/>
</dbReference>
<evidence type="ECO:0000313" key="4">
    <source>
        <dbReference type="EMBL" id="ABE30339.1"/>
    </source>
</evidence>
<reference evidence="5 6" key="1">
    <citation type="journal article" date="2006" name="Proc. Natl. Acad. Sci. U.S.A.">
        <title>Burkholderia xenovorans LB400 harbors a multi-replicon, 9.73-Mbp genome shaped for versatility.</title>
        <authorList>
            <person name="Chain P.S."/>
            <person name="Denef V.J."/>
            <person name="Konstantinidis K.T."/>
            <person name="Vergez L.M."/>
            <person name="Agullo L."/>
            <person name="Reyes V.L."/>
            <person name="Hauser L."/>
            <person name="Cordova M."/>
            <person name="Gomez L."/>
            <person name="Gonzalez M."/>
            <person name="Land M."/>
            <person name="Lao V."/>
            <person name="Larimer F."/>
            <person name="LiPuma J.J."/>
            <person name="Mahenthiralingam E."/>
            <person name="Malfatti S.A."/>
            <person name="Marx C.J."/>
            <person name="Parnell J.J."/>
            <person name="Ramette A."/>
            <person name="Richardson P."/>
            <person name="Seeger M."/>
            <person name="Smith D."/>
            <person name="Spilker T."/>
            <person name="Sul W.J."/>
            <person name="Tsoi T.V."/>
            <person name="Ulrich L.E."/>
            <person name="Zhulin I.B."/>
            <person name="Tiedje J.M."/>
        </authorList>
    </citation>
    <scope>NUCLEOTIDE SEQUENCE [LARGE SCALE GENOMIC DNA]</scope>
    <source>
        <strain evidence="5 6">LB400</strain>
    </source>
</reference>
<dbReference type="PANTHER" id="PTHR11527">
    <property type="entry name" value="HEAT-SHOCK PROTEIN 20 FAMILY MEMBER"/>
    <property type="match status" value="1"/>
</dbReference>
<feature type="domain" description="SHSP" evidence="3">
    <location>
        <begin position="34"/>
        <end position="146"/>
    </location>
</feature>
<dbReference type="eggNOG" id="COG0071">
    <property type="taxonomic scope" value="Bacteria"/>
</dbReference>
<dbReference type="SUPFAM" id="SSF49764">
    <property type="entry name" value="HSP20-like chaperones"/>
    <property type="match status" value="1"/>
</dbReference>
<evidence type="ECO:0000259" key="3">
    <source>
        <dbReference type="PROSITE" id="PS01031"/>
    </source>
</evidence>
<protein>
    <submittedName>
        <fullName evidence="5">Small heat shock protein, Hsp20 family</fullName>
    </submittedName>
</protein>
<keyword evidence="5" id="KW-0346">Stress response</keyword>
<evidence type="ECO:0000256" key="2">
    <source>
        <dbReference type="RuleBase" id="RU003616"/>
    </source>
</evidence>
<name>Q13ZX0_PARXL</name>
<dbReference type="KEGG" id="bxe:Bxe_A2612"/>
<gene>
    <name evidence="5" type="ORF">Bxe_A2612</name>
    <name evidence="4" type="ORF">Bxe_A4541</name>
</gene>
<proteinExistence type="inferred from homology"/>
<reference evidence="5" key="2">
    <citation type="submission" date="2006-03" db="EMBL/GenBank/DDBJ databases">
        <title>Complete sequence of Chromosome 1 of Burkholderia xenovorans LB400.</title>
        <authorList>
            <consortium name="US DOE Joint Genome Institute"/>
            <person name="Copeland A."/>
            <person name="Lucas S."/>
            <person name="Lapidus A."/>
            <person name="Barry K."/>
            <person name="Detter J.C."/>
            <person name="Glavina del Rio T."/>
            <person name="Hammon N."/>
            <person name="Israni S."/>
            <person name="Pitluck S."/>
            <person name="Chain P."/>
            <person name="Malfatti S."/>
            <person name="Shin M."/>
            <person name="Vergez L."/>
            <person name="Schmutz J."/>
            <person name="Larimer F."/>
            <person name="Land M."/>
            <person name="Kyrpides N."/>
            <person name="Lykidis A."/>
            <person name="Richardson P."/>
        </authorList>
    </citation>
    <scope>NUCLEOTIDE SEQUENCE</scope>
    <source>
        <strain evidence="5">LB400</strain>
    </source>
</reference>
<organism evidence="5 6">
    <name type="scientific">Paraburkholderia xenovorans (strain LB400)</name>
    <dbReference type="NCBI Taxonomy" id="266265"/>
    <lineage>
        <taxon>Bacteria</taxon>
        <taxon>Pseudomonadati</taxon>
        <taxon>Pseudomonadota</taxon>
        <taxon>Betaproteobacteria</taxon>
        <taxon>Burkholderiales</taxon>
        <taxon>Burkholderiaceae</taxon>
        <taxon>Paraburkholderia</taxon>
    </lineage>
</organism>
<dbReference type="CDD" id="cd06464">
    <property type="entry name" value="ACD_sHsps-like"/>
    <property type="match status" value="1"/>
</dbReference>
<dbReference type="InterPro" id="IPR008978">
    <property type="entry name" value="HSP20-like_chaperone"/>
</dbReference>
<dbReference type="STRING" id="266265.Bxe_A2612"/>
<comment type="similarity">
    <text evidence="1 2">Belongs to the small heat shock protein (HSP20) family.</text>
</comment>
<accession>Q13ZX0</accession>
<dbReference type="InterPro" id="IPR002068">
    <property type="entry name" value="A-crystallin/Hsp20_dom"/>
</dbReference>
<dbReference type="RefSeq" id="WP_011488034.1">
    <property type="nucleotide sequence ID" value="NC_007951.1"/>
</dbReference>
<keyword evidence="6" id="KW-1185">Reference proteome</keyword>
<dbReference type="Gene3D" id="2.60.40.790">
    <property type="match status" value="1"/>
</dbReference>
<evidence type="ECO:0000256" key="1">
    <source>
        <dbReference type="PROSITE-ProRule" id="PRU00285"/>
    </source>
</evidence>
<dbReference type="OrthoDB" id="5295562at2"/>
<evidence type="ECO:0000313" key="6">
    <source>
        <dbReference type="Proteomes" id="UP000001817"/>
    </source>
</evidence>
<dbReference type="PATRIC" id="fig|266265.5.peg.1876"/>
<dbReference type="KEGG" id="bxb:DR64_306"/>
<dbReference type="Pfam" id="PF00011">
    <property type="entry name" value="HSP20"/>
    <property type="match status" value="1"/>
</dbReference>